<proteinExistence type="predicted"/>
<organism evidence="1 2">
    <name type="scientific">Grifola frondosa</name>
    <name type="common">Maitake</name>
    <name type="synonym">Polyporus frondosus</name>
    <dbReference type="NCBI Taxonomy" id="5627"/>
    <lineage>
        <taxon>Eukaryota</taxon>
        <taxon>Fungi</taxon>
        <taxon>Dikarya</taxon>
        <taxon>Basidiomycota</taxon>
        <taxon>Agaricomycotina</taxon>
        <taxon>Agaricomycetes</taxon>
        <taxon>Polyporales</taxon>
        <taxon>Grifolaceae</taxon>
        <taxon>Grifola</taxon>
    </lineage>
</organism>
<evidence type="ECO:0000313" key="1">
    <source>
        <dbReference type="EMBL" id="OBZ68967.1"/>
    </source>
</evidence>
<dbReference type="Proteomes" id="UP000092993">
    <property type="component" value="Unassembled WGS sequence"/>
</dbReference>
<protein>
    <submittedName>
        <fullName evidence="1">Uncharacterized protein</fullName>
    </submittedName>
</protein>
<gene>
    <name evidence="1" type="ORF">A0H81_11310</name>
</gene>
<name>A0A1C7LXV5_GRIFR</name>
<sequence length="75" mass="8558">MIREMRYYILVCKLLYQELDCCKLFKISHGPSILAQPIARRTPKCWGGPLVVKIGEKPGPKLANIHDLLRKPAEV</sequence>
<accession>A0A1C7LXV5</accession>
<keyword evidence="2" id="KW-1185">Reference proteome</keyword>
<reference evidence="1 2" key="1">
    <citation type="submission" date="2016-03" db="EMBL/GenBank/DDBJ databases">
        <title>Whole genome sequencing of Grifola frondosa 9006-11.</title>
        <authorList>
            <person name="Min B."/>
            <person name="Park H."/>
            <person name="Kim J.-G."/>
            <person name="Cho H."/>
            <person name="Oh Y.-L."/>
            <person name="Kong W.-S."/>
            <person name="Choi I.-G."/>
        </authorList>
    </citation>
    <scope>NUCLEOTIDE SEQUENCE [LARGE SCALE GENOMIC DNA]</scope>
    <source>
        <strain evidence="1 2">9006-11</strain>
    </source>
</reference>
<evidence type="ECO:0000313" key="2">
    <source>
        <dbReference type="Proteomes" id="UP000092993"/>
    </source>
</evidence>
<dbReference type="AlphaFoldDB" id="A0A1C7LXV5"/>
<comment type="caution">
    <text evidence="1">The sequence shown here is derived from an EMBL/GenBank/DDBJ whole genome shotgun (WGS) entry which is preliminary data.</text>
</comment>
<dbReference type="EMBL" id="LUGG01000019">
    <property type="protein sequence ID" value="OBZ68967.1"/>
    <property type="molecule type" value="Genomic_DNA"/>
</dbReference>